<feature type="compositionally biased region" description="Polar residues" evidence="1">
    <location>
        <begin position="36"/>
        <end position="45"/>
    </location>
</feature>
<proteinExistence type="predicted"/>
<keyword evidence="2" id="KW-0732">Signal</keyword>
<dbReference type="Pfam" id="PF01547">
    <property type="entry name" value="SBP_bac_1"/>
    <property type="match status" value="1"/>
</dbReference>
<feature type="signal peptide" evidence="2">
    <location>
        <begin position="1"/>
        <end position="19"/>
    </location>
</feature>
<gene>
    <name evidence="3" type="ORF">ACFP56_11270</name>
</gene>
<organism evidence="3 4">
    <name type="scientific">Paenibacillus septentrionalis</name>
    <dbReference type="NCBI Taxonomy" id="429342"/>
    <lineage>
        <taxon>Bacteria</taxon>
        <taxon>Bacillati</taxon>
        <taxon>Bacillota</taxon>
        <taxon>Bacilli</taxon>
        <taxon>Bacillales</taxon>
        <taxon>Paenibacillaceae</taxon>
        <taxon>Paenibacillus</taxon>
    </lineage>
</organism>
<evidence type="ECO:0000256" key="1">
    <source>
        <dbReference type="SAM" id="MobiDB-lite"/>
    </source>
</evidence>
<feature type="region of interest" description="Disordered" evidence="1">
    <location>
        <begin position="26"/>
        <end position="45"/>
    </location>
</feature>
<dbReference type="InterPro" id="IPR006059">
    <property type="entry name" value="SBP"/>
</dbReference>
<protein>
    <submittedName>
        <fullName evidence="3">Extracellular solute-binding protein</fullName>
    </submittedName>
</protein>
<comment type="caution">
    <text evidence="3">The sequence shown here is derived from an EMBL/GenBank/DDBJ whole genome shotgun (WGS) entry which is preliminary data.</text>
</comment>
<dbReference type="PROSITE" id="PS51257">
    <property type="entry name" value="PROKAR_LIPOPROTEIN"/>
    <property type="match status" value="1"/>
</dbReference>
<dbReference type="PANTHER" id="PTHR43649">
    <property type="entry name" value="ARABINOSE-BINDING PROTEIN-RELATED"/>
    <property type="match status" value="1"/>
</dbReference>
<evidence type="ECO:0000313" key="3">
    <source>
        <dbReference type="EMBL" id="MFC6333205.1"/>
    </source>
</evidence>
<dbReference type="RefSeq" id="WP_379234419.1">
    <property type="nucleotide sequence ID" value="NZ_JBHSTE010000003.1"/>
</dbReference>
<reference evidence="4" key="1">
    <citation type="journal article" date="2019" name="Int. J. Syst. Evol. Microbiol.">
        <title>The Global Catalogue of Microorganisms (GCM) 10K type strain sequencing project: providing services to taxonomists for standard genome sequencing and annotation.</title>
        <authorList>
            <consortium name="The Broad Institute Genomics Platform"/>
            <consortium name="The Broad Institute Genome Sequencing Center for Infectious Disease"/>
            <person name="Wu L."/>
            <person name="Ma J."/>
        </authorList>
    </citation>
    <scope>NUCLEOTIDE SEQUENCE [LARGE SCALE GENOMIC DNA]</scope>
    <source>
        <strain evidence="4">PCU 280</strain>
    </source>
</reference>
<sequence length="445" mass="48191">MKAQKLMLLLVLCLAVVLAGCSSNSGGTGGTNATSQPQGENASNNSGEKVTINFMHLWPDGVSTAQNKVVNDIIAQYQNDNPNVTIKLDVLDNEQYKNKLKVLSTSNTLPDVGVTWSAGFLQPYVEGGLFASLDDLLGDGLGEQFVAGTTDAFQIDGNTYGVPLEFNIAPIYYNKEIFATYNLEVPTTYDQFLQVVQTLVDNGVTPIALGNKDRWTGSLWYMYLADRIAGQEVFSNALAGNTSYMQESLLKAAGEVQNLVNLNAFNKGFNGLSNDEGKADFYNEIAAMYLMGTWELANFTANEETPQEFKDKVGFFKFPVVEGGAGDINSWVGGPGVGLFVAENSPVKEEAKAFVAYFVEKWGEQAVTDAGVIPATKVDTGSVELADLYVELFNEMNNASSITLYADVQLEAEAAEIHLNQIQALFGNAATPEQFSEAHEQAINQ</sequence>
<dbReference type="InterPro" id="IPR050490">
    <property type="entry name" value="Bact_solute-bd_prot1"/>
</dbReference>
<keyword evidence="4" id="KW-1185">Reference proteome</keyword>
<dbReference type="EMBL" id="JBHSTE010000003">
    <property type="protein sequence ID" value="MFC6333205.1"/>
    <property type="molecule type" value="Genomic_DNA"/>
</dbReference>
<accession>A0ABW1V629</accession>
<evidence type="ECO:0000256" key="2">
    <source>
        <dbReference type="SAM" id="SignalP"/>
    </source>
</evidence>
<dbReference type="Proteomes" id="UP001596233">
    <property type="component" value="Unassembled WGS sequence"/>
</dbReference>
<name>A0ABW1V629_9BACL</name>
<feature type="chain" id="PRO_5045889482" evidence="2">
    <location>
        <begin position="20"/>
        <end position="445"/>
    </location>
</feature>
<dbReference type="PANTHER" id="PTHR43649:SF14">
    <property type="entry name" value="BLR3389 PROTEIN"/>
    <property type="match status" value="1"/>
</dbReference>
<feature type="compositionally biased region" description="Low complexity" evidence="1">
    <location>
        <begin position="26"/>
        <end position="35"/>
    </location>
</feature>
<dbReference type="Gene3D" id="3.40.190.10">
    <property type="entry name" value="Periplasmic binding protein-like II"/>
    <property type="match status" value="2"/>
</dbReference>
<evidence type="ECO:0000313" key="4">
    <source>
        <dbReference type="Proteomes" id="UP001596233"/>
    </source>
</evidence>
<dbReference type="SUPFAM" id="SSF53850">
    <property type="entry name" value="Periplasmic binding protein-like II"/>
    <property type="match status" value="1"/>
</dbReference>